<comment type="caution">
    <text evidence="2">The sequence shown here is derived from an EMBL/GenBank/DDBJ whole genome shotgun (WGS) entry which is preliminary data.</text>
</comment>
<proteinExistence type="predicted"/>
<dbReference type="PANTHER" id="PTHR11236">
    <property type="entry name" value="AMINOBENZOATE/ANTHRANILATE SYNTHASE"/>
    <property type="match status" value="1"/>
</dbReference>
<sequence>MADATVADATVAMRLPAWVDPALVHARLFARRPHVFWLDSGPDAAHGWTYVGAGSEEPDADAVRSVALGGAASGDRDAGPFSGGWVGWIPYEDGAAAAGAAVAEGGRIPAARWIRAEEWLAFDHARRAVWAVARAERVDDLAAAAAACTDGTEQEPAEPVAERTASARHAPGEYAELIESCRAAIREGDAYQLCLTTRFAVPGAHDPATVFARLRAAHPAPYGALIRSGDAALASASPESFLRVRDGIVSTSPIKGTRRRGATDAEDARLVADLLSDPKELAENVMIVDLMRNDLSRVCRPGSVAVERLFEVQTHPAVHQLVSVVTGALEPAITFGELMDAAFPAGSMTGAPKLAAMNLLNGFEGAARGVYSGCFGWVGDDGALDLGMVIRSIVFDAGGASVGAGGGITWRSVARAEVAEVALKARGPLAALGARLPDDWRQVGVG</sequence>
<feature type="domain" description="Chorismate-utilising enzyme C-terminal" evidence="1">
    <location>
        <begin position="173"/>
        <end position="424"/>
    </location>
</feature>
<dbReference type="SUPFAM" id="SSF56322">
    <property type="entry name" value="ADC synthase"/>
    <property type="match status" value="1"/>
</dbReference>
<reference evidence="2 3" key="1">
    <citation type="submission" date="2020-08" db="EMBL/GenBank/DDBJ databases">
        <title>Sequencing the genomes of 1000 actinobacteria strains.</title>
        <authorList>
            <person name="Klenk H.-P."/>
        </authorList>
    </citation>
    <scope>NUCLEOTIDE SEQUENCE [LARGE SCALE GENOMIC DNA]</scope>
    <source>
        <strain evidence="2 3">DSM 12511</strain>
    </source>
</reference>
<dbReference type="Gene3D" id="3.60.120.10">
    <property type="entry name" value="Anthranilate synthase"/>
    <property type="match status" value="1"/>
</dbReference>
<dbReference type="GO" id="GO:0004049">
    <property type="term" value="F:anthranilate synthase activity"/>
    <property type="evidence" value="ECO:0007669"/>
    <property type="project" value="UniProtKB-EC"/>
</dbReference>
<dbReference type="InterPro" id="IPR015890">
    <property type="entry name" value="Chorismate_C"/>
</dbReference>
<dbReference type="GO" id="GO:0000162">
    <property type="term" value="P:L-tryptophan biosynthetic process"/>
    <property type="evidence" value="ECO:0007669"/>
    <property type="project" value="TreeGrafter"/>
</dbReference>
<evidence type="ECO:0000313" key="2">
    <source>
        <dbReference type="EMBL" id="MBB6392019.1"/>
    </source>
</evidence>
<protein>
    <submittedName>
        <fullName evidence="2">Anthranilate synthase component 1</fullName>
        <ecNumber evidence="2">4.1.3.27</ecNumber>
    </submittedName>
</protein>
<dbReference type="InterPro" id="IPR005801">
    <property type="entry name" value="ADC_synthase"/>
</dbReference>
<organism evidence="2 3">
    <name type="scientific">Microbacterium thalassium</name>
    <dbReference type="NCBI Taxonomy" id="362649"/>
    <lineage>
        <taxon>Bacteria</taxon>
        <taxon>Bacillati</taxon>
        <taxon>Actinomycetota</taxon>
        <taxon>Actinomycetes</taxon>
        <taxon>Micrococcales</taxon>
        <taxon>Microbacteriaceae</taxon>
        <taxon>Microbacterium</taxon>
    </lineage>
</organism>
<dbReference type="GO" id="GO:0005737">
    <property type="term" value="C:cytoplasm"/>
    <property type="evidence" value="ECO:0007669"/>
    <property type="project" value="TreeGrafter"/>
</dbReference>
<evidence type="ECO:0000313" key="3">
    <source>
        <dbReference type="Proteomes" id="UP000537775"/>
    </source>
</evidence>
<dbReference type="AlphaFoldDB" id="A0A7X0FQU2"/>
<keyword evidence="3" id="KW-1185">Reference proteome</keyword>
<keyword evidence="2" id="KW-0456">Lyase</keyword>
<dbReference type="GO" id="GO:0046820">
    <property type="term" value="F:4-amino-4-deoxychorismate synthase activity"/>
    <property type="evidence" value="ECO:0007669"/>
    <property type="project" value="TreeGrafter"/>
</dbReference>
<dbReference type="InterPro" id="IPR019999">
    <property type="entry name" value="Anth_synth_I-like"/>
</dbReference>
<accession>A0A7X0FQU2</accession>
<dbReference type="PANTHER" id="PTHR11236:SF18">
    <property type="entry name" value="AMINODEOXYCHORISMATE SYNTHASE"/>
    <property type="match status" value="1"/>
</dbReference>
<dbReference type="EC" id="4.1.3.27" evidence="2"/>
<evidence type="ECO:0000259" key="1">
    <source>
        <dbReference type="Pfam" id="PF00425"/>
    </source>
</evidence>
<dbReference type="GO" id="GO:0008153">
    <property type="term" value="P:4-aminobenzoate biosynthetic process"/>
    <property type="evidence" value="ECO:0007669"/>
    <property type="project" value="TreeGrafter"/>
</dbReference>
<dbReference type="Proteomes" id="UP000537775">
    <property type="component" value="Unassembled WGS sequence"/>
</dbReference>
<gene>
    <name evidence="2" type="ORF">HD594_002332</name>
</gene>
<dbReference type="PRINTS" id="PR00095">
    <property type="entry name" value="ANTSNTHASEI"/>
</dbReference>
<dbReference type="EMBL" id="JACHML010000001">
    <property type="protein sequence ID" value="MBB6392019.1"/>
    <property type="molecule type" value="Genomic_DNA"/>
</dbReference>
<dbReference type="RefSeq" id="WP_184751124.1">
    <property type="nucleotide sequence ID" value="NZ_BAAAJR010000009.1"/>
</dbReference>
<name>A0A7X0FQU2_9MICO</name>
<dbReference type="Pfam" id="PF00425">
    <property type="entry name" value="Chorismate_bind"/>
    <property type="match status" value="1"/>
</dbReference>